<protein>
    <recommendedName>
        <fullName evidence="4">FYVE-type domain-containing protein</fullName>
    </recommendedName>
</protein>
<evidence type="ECO:0000313" key="2">
    <source>
        <dbReference type="EMBL" id="CAI5718696.1"/>
    </source>
</evidence>
<evidence type="ECO:0000256" key="1">
    <source>
        <dbReference type="SAM" id="MobiDB-lite"/>
    </source>
</evidence>
<accession>A0AAV0TER2</accession>
<dbReference type="PANTHER" id="PTHR13510:SF44">
    <property type="entry name" value="RABENOSYN-5"/>
    <property type="match status" value="1"/>
</dbReference>
<sequence length="594" mass="67053">MFKILLQSRWKILTTCCERKLRVKVFLRSVELSSFFTCKLRRLFCFWGNGFPLPVDFFPPLHLSKSESTSFLQWGNSLLQETIDAYHREQFESQETRECKWKPIKHKRDLIVYKRRQLSDKKEYKYRCIGRIDGTLDEVVMGRYADNTADFRRISAIYREDIVDCAVLGVIKKRSSKDPFFLSCFKWMTAESLGKGLVKNRDVCCYEQMGMTRDCNGKEIGYTLTESVELPTCPLFNECIRAKFSVCYLYKRNKTGGVKVYMRGKTDAGGKVVNWVTDIKSAELWLRIGRATPVAHAVIATTLLKAGQNMERPFVTPGKCNVCYAKALGFLSSPKQCAVCRCLTCSSCVTKVHVLNFHDFRVSHHVLFCKKCVGLIHQVDLRAPENIRNPVEYAAAILAGPESSKITFSSLRPVSACMDNSSEGAEEGRVHHKASVTKSHSSRSNSSRSLRQPSDGGKHQSRDDEAFYFAQSEGSCSPVEHHGQATHNKHVKSDSSAIPAVTFDDERLLQKSSQSTDAYGRQHHHNPLPFCSANYQHFAGRDSEIPLSRSRANAWTNKGDVYSGSCDSVEAYDSSTLNSSAVLMTQIVQMNLSE</sequence>
<dbReference type="InterPro" id="IPR023393">
    <property type="entry name" value="START-like_dom_sf"/>
</dbReference>
<dbReference type="AlphaFoldDB" id="A0AAV0TER2"/>
<feature type="compositionally biased region" description="Low complexity" evidence="1">
    <location>
        <begin position="436"/>
        <end position="454"/>
    </location>
</feature>
<proteinExistence type="predicted"/>
<keyword evidence="3" id="KW-1185">Reference proteome</keyword>
<organism evidence="2 3">
    <name type="scientific">Peronospora destructor</name>
    <dbReference type="NCBI Taxonomy" id="86335"/>
    <lineage>
        <taxon>Eukaryota</taxon>
        <taxon>Sar</taxon>
        <taxon>Stramenopiles</taxon>
        <taxon>Oomycota</taxon>
        <taxon>Peronosporomycetes</taxon>
        <taxon>Peronosporales</taxon>
        <taxon>Peronosporaceae</taxon>
        <taxon>Peronospora</taxon>
    </lineage>
</organism>
<dbReference type="SUPFAM" id="SSF55961">
    <property type="entry name" value="Bet v1-like"/>
    <property type="match status" value="1"/>
</dbReference>
<reference evidence="2" key="1">
    <citation type="submission" date="2022-12" db="EMBL/GenBank/DDBJ databases">
        <authorList>
            <person name="Webb A."/>
        </authorList>
    </citation>
    <scope>NUCLEOTIDE SEQUENCE</scope>
    <source>
        <strain evidence="2">Pd1</strain>
    </source>
</reference>
<gene>
    <name evidence="2" type="ORF">PDE001_LOCUS1915</name>
</gene>
<feature type="region of interest" description="Disordered" evidence="1">
    <location>
        <begin position="419"/>
        <end position="461"/>
    </location>
</feature>
<dbReference type="PANTHER" id="PTHR13510">
    <property type="entry name" value="FYVE-FINGER-CONTAINING RAB5 EFFECTOR PROTEIN RABENOSYN-5-RELATED"/>
    <property type="match status" value="1"/>
</dbReference>
<name>A0AAV0TER2_9STRA</name>
<feature type="region of interest" description="Disordered" evidence="1">
    <location>
        <begin position="475"/>
        <end position="497"/>
    </location>
</feature>
<dbReference type="Gene3D" id="3.30.530.20">
    <property type="match status" value="1"/>
</dbReference>
<dbReference type="InterPro" id="IPR052727">
    <property type="entry name" value="Rab4/Rab5_effector"/>
</dbReference>
<dbReference type="EMBL" id="CANTFM010000334">
    <property type="protein sequence ID" value="CAI5718696.1"/>
    <property type="molecule type" value="Genomic_DNA"/>
</dbReference>
<comment type="caution">
    <text evidence="2">The sequence shown here is derived from an EMBL/GenBank/DDBJ whole genome shotgun (WGS) entry which is preliminary data.</text>
</comment>
<dbReference type="Proteomes" id="UP001162029">
    <property type="component" value="Unassembled WGS sequence"/>
</dbReference>
<evidence type="ECO:0000313" key="3">
    <source>
        <dbReference type="Proteomes" id="UP001162029"/>
    </source>
</evidence>
<evidence type="ECO:0008006" key="4">
    <source>
        <dbReference type="Google" id="ProtNLM"/>
    </source>
</evidence>